<proteinExistence type="inferred from homology"/>
<reference evidence="14" key="1">
    <citation type="journal article" date="2019" name="Int. J. Syst. Evol. Microbiol.">
        <title>The Global Catalogue of Microorganisms (GCM) 10K type strain sequencing project: providing services to taxonomists for standard genome sequencing and annotation.</title>
        <authorList>
            <consortium name="The Broad Institute Genomics Platform"/>
            <consortium name="The Broad Institute Genome Sequencing Center for Infectious Disease"/>
            <person name="Wu L."/>
            <person name="Ma J."/>
        </authorList>
    </citation>
    <scope>NUCLEOTIDE SEQUENCE [LARGE SCALE GENOMIC DNA]</scope>
    <source>
        <strain evidence="14">XZYJ18</strain>
    </source>
</reference>
<dbReference type="CDD" id="cd02440">
    <property type="entry name" value="AdoMet_MTases"/>
    <property type="match status" value="1"/>
</dbReference>
<dbReference type="InterPro" id="IPR029063">
    <property type="entry name" value="SAM-dependent_MTases_sf"/>
</dbReference>
<evidence type="ECO:0000256" key="7">
    <source>
        <dbReference type="ARBA" id="ARBA00022679"/>
    </source>
</evidence>
<evidence type="ECO:0000256" key="5">
    <source>
        <dbReference type="ARBA" id="ARBA00022490"/>
    </source>
</evidence>
<feature type="region of interest" description="Disordered" evidence="12">
    <location>
        <begin position="376"/>
        <end position="399"/>
    </location>
</feature>
<sequence length="399" mass="43003">MSDPRALQARLAGAMPPAWRAAFSAVPRHLFIPETIWLRTNGKPVPLRRSDAPDAWLAACYSDEPIAVQLDDGTGTGRGYVSSSASMPSVVAFMLDASDIEPGTRVLEIGAGTGFNAALIAFRAGAENVTTVEIDTDLALRARAALANAGWPVEVVSGDGTKGHLPNAPYDRVLSTAAVHRVPYAWVEQTAPGGKVITPWGTAFHSGALLRLRVSGDGTASGRFAGDTGFMWVRDQRTPHGAVEDRVRPEHDYTETVTSLHPHEPVGDFSASFAIGVRVHGMQSTLVHDDDDRAGQRYTVFLMDPESGSWASWRIQAESQDYGVKQHGPRNLFDELAAAYEWWKDAGEPDHTRFGLTVTPDGQAVWLDDPACPVAKRHPADSRPRPVASAARCSRPPAS</sequence>
<evidence type="ECO:0000256" key="11">
    <source>
        <dbReference type="ARBA" id="ARBA00031350"/>
    </source>
</evidence>
<evidence type="ECO:0000256" key="2">
    <source>
        <dbReference type="ARBA" id="ARBA00005369"/>
    </source>
</evidence>
<evidence type="ECO:0000256" key="8">
    <source>
        <dbReference type="ARBA" id="ARBA00022691"/>
    </source>
</evidence>
<keyword evidence="14" id="KW-1185">Reference proteome</keyword>
<keyword evidence="7" id="KW-0808">Transferase</keyword>
<dbReference type="GO" id="GO:0032259">
    <property type="term" value="P:methylation"/>
    <property type="evidence" value="ECO:0007669"/>
    <property type="project" value="UniProtKB-KW"/>
</dbReference>
<dbReference type="EC" id="2.1.1.77" evidence="3"/>
<comment type="caution">
    <text evidence="13">The sequence shown here is derived from an EMBL/GenBank/DDBJ whole genome shotgun (WGS) entry which is preliminary data.</text>
</comment>
<comment type="similarity">
    <text evidence="2">Belongs to the methyltransferase superfamily. L-isoaspartyl/D-aspartyl protein methyltransferase family.</text>
</comment>
<accession>A0ABV9DNA0</accession>
<dbReference type="GO" id="GO:0008168">
    <property type="term" value="F:methyltransferase activity"/>
    <property type="evidence" value="ECO:0007669"/>
    <property type="project" value="UniProtKB-KW"/>
</dbReference>
<feature type="compositionally biased region" description="Low complexity" evidence="12">
    <location>
        <begin position="385"/>
        <end position="399"/>
    </location>
</feature>
<evidence type="ECO:0000313" key="14">
    <source>
        <dbReference type="Proteomes" id="UP001595923"/>
    </source>
</evidence>
<dbReference type="EMBL" id="JBHSFQ010000001">
    <property type="protein sequence ID" value="MFC4560401.1"/>
    <property type="molecule type" value="Genomic_DNA"/>
</dbReference>
<dbReference type="Pfam" id="PF01135">
    <property type="entry name" value="PCMT"/>
    <property type="match status" value="1"/>
</dbReference>
<evidence type="ECO:0000256" key="4">
    <source>
        <dbReference type="ARBA" id="ARBA00013346"/>
    </source>
</evidence>
<keyword evidence="5" id="KW-0963">Cytoplasm</keyword>
<evidence type="ECO:0000256" key="6">
    <source>
        <dbReference type="ARBA" id="ARBA00022603"/>
    </source>
</evidence>
<dbReference type="SUPFAM" id="SSF53335">
    <property type="entry name" value="S-adenosyl-L-methionine-dependent methyltransferases"/>
    <property type="match status" value="1"/>
</dbReference>
<evidence type="ECO:0000256" key="10">
    <source>
        <dbReference type="ARBA" id="ARBA00031323"/>
    </source>
</evidence>
<evidence type="ECO:0000256" key="3">
    <source>
        <dbReference type="ARBA" id="ARBA00011890"/>
    </source>
</evidence>
<dbReference type="InterPro" id="IPR000682">
    <property type="entry name" value="PCMT"/>
</dbReference>
<keyword evidence="8" id="KW-0949">S-adenosyl-L-methionine</keyword>
<comment type="subcellular location">
    <subcellularLocation>
        <location evidence="1">Cytoplasm</location>
    </subcellularLocation>
</comment>
<dbReference type="Proteomes" id="UP001595923">
    <property type="component" value="Unassembled WGS sequence"/>
</dbReference>
<dbReference type="PANTHER" id="PTHR11579:SF0">
    <property type="entry name" value="PROTEIN-L-ISOASPARTATE(D-ASPARTATE) O-METHYLTRANSFERASE"/>
    <property type="match status" value="1"/>
</dbReference>
<organism evidence="13 14">
    <name type="scientific">Nocardiopsis mangrovi</name>
    <dbReference type="NCBI Taxonomy" id="1179818"/>
    <lineage>
        <taxon>Bacteria</taxon>
        <taxon>Bacillati</taxon>
        <taxon>Actinomycetota</taxon>
        <taxon>Actinomycetes</taxon>
        <taxon>Streptosporangiales</taxon>
        <taxon>Nocardiopsidaceae</taxon>
        <taxon>Nocardiopsis</taxon>
    </lineage>
</organism>
<evidence type="ECO:0000256" key="12">
    <source>
        <dbReference type="SAM" id="MobiDB-lite"/>
    </source>
</evidence>
<dbReference type="PANTHER" id="PTHR11579">
    <property type="entry name" value="PROTEIN-L-ISOASPARTATE O-METHYLTRANSFERASE"/>
    <property type="match status" value="1"/>
</dbReference>
<dbReference type="RefSeq" id="WP_378570508.1">
    <property type="nucleotide sequence ID" value="NZ_JBHSFQ010000001.1"/>
</dbReference>
<keyword evidence="6 13" id="KW-0489">Methyltransferase</keyword>
<protein>
    <recommendedName>
        <fullName evidence="4">Protein-L-isoaspartate O-methyltransferase</fullName>
        <ecNumber evidence="3">2.1.1.77</ecNumber>
    </recommendedName>
    <alternativeName>
        <fullName evidence="11">L-isoaspartyl protein carboxyl methyltransferase</fullName>
    </alternativeName>
    <alternativeName>
        <fullName evidence="9">Protein L-isoaspartyl methyltransferase</fullName>
    </alternativeName>
    <alternativeName>
        <fullName evidence="10">Protein-beta-aspartate methyltransferase</fullName>
    </alternativeName>
</protein>
<name>A0ABV9DNA0_9ACTN</name>
<evidence type="ECO:0000256" key="1">
    <source>
        <dbReference type="ARBA" id="ARBA00004496"/>
    </source>
</evidence>
<dbReference type="Gene3D" id="3.40.50.150">
    <property type="entry name" value="Vaccinia Virus protein VP39"/>
    <property type="match status" value="1"/>
</dbReference>
<gene>
    <name evidence="13" type="ORF">ACFO4E_00880</name>
</gene>
<evidence type="ECO:0000256" key="9">
    <source>
        <dbReference type="ARBA" id="ARBA00030757"/>
    </source>
</evidence>
<evidence type="ECO:0000313" key="13">
    <source>
        <dbReference type="EMBL" id="MFC4560401.1"/>
    </source>
</evidence>